<dbReference type="EMBL" id="JAHRIQ010034895">
    <property type="protein sequence ID" value="MEQ2231657.1"/>
    <property type="molecule type" value="Genomic_DNA"/>
</dbReference>
<protein>
    <submittedName>
        <fullName evidence="1">Uncharacterized protein</fullName>
    </submittedName>
</protein>
<name>A0ABV0THC4_9TELE</name>
<evidence type="ECO:0000313" key="2">
    <source>
        <dbReference type="Proteomes" id="UP001482620"/>
    </source>
</evidence>
<sequence>MLKDSCELNAPGLPLFLCLTHQNPSANVLFNPHLLHLLIQSLHCNCQRGNLATKLLPRQQKKDRGENYTTFISSDRDIKGELRCCEKLFTTLLNYSAFAFRLSKKVLVSKKTRLNINNFV</sequence>
<reference evidence="1 2" key="1">
    <citation type="submission" date="2021-06" db="EMBL/GenBank/DDBJ databases">
        <authorList>
            <person name="Palmer J.M."/>
        </authorList>
    </citation>
    <scope>NUCLEOTIDE SEQUENCE [LARGE SCALE GENOMIC DNA]</scope>
    <source>
        <strain evidence="2">if_2019</strain>
        <tissue evidence="1">Muscle</tissue>
    </source>
</reference>
<organism evidence="1 2">
    <name type="scientific">Ilyodon furcidens</name>
    <name type="common">goldbreast splitfin</name>
    <dbReference type="NCBI Taxonomy" id="33524"/>
    <lineage>
        <taxon>Eukaryota</taxon>
        <taxon>Metazoa</taxon>
        <taxon>Chordata</taxon>
        <taxon>Craniata</taxon>
        <taxon>Vertebrata</taxon>
        <taxon>Euteleostomi</taxon>
        <taxon>Actinopterygii</taxon>
        <taxon>Neopterygii</taxon>
        <taxon>Teleostei</taxon>
        <taxon>Neoteleostei</taxon>
        <taxon>Acanthomorphata</taxon>
        <taxon>Ovalentaria</taxon>
        <taxon>Atherinomorphae</taxon>
        <taxon>Cyprinodontiformes</taxon>
        <taxon>Goodeidae</taxon>
        <taxon>Ilyodon</taxon>
    </lineage>
</organism>
<keyword evidence="2" id="KW-1185">Reference proteome</keyword>
<comment type="caution">
    <text evidence="1">The sequence shown here is derived from an EMBL/GenBank/DDBJ whole genome shotgun (WGS) entry which is preliminary data.</text>
</comment>
<dbReference type="Proteomes" id="UP001482620">
    <property type="component" value="Unassembled WGS sequence"/>
</dbReference>
<gene>
    <name evidence="1" type="ORF">ILYODFUR_002847</name>
</gene>
<accession>A0ABV0THC4</accession>
<proteinExistence type="predicted"/>
<evidence type="ECO:0000313" key="1">
    <source>
        <dbReference type="EMBL" id="MEQ2231657.1"/>
    </source>
</evidence>